<reference evidence="2 3" key="2">
    <citation type="journal article" date="2021" name="Genomics">
        <title>High-quality reference genome for Clonorchis sinensis.</title>
        <authorList>
            <person name="Young N.D."/>
            <person name="Stroehlein A.J."/>
            <person name="Kinkar L."/>
            <person name="Wang T."/>
            <person name="Sohn W.M."/>
            <person name="Chang B.C.H."/>
            <person name="Kaur P."/>
            <person name="Weisz D."/>
            <person name="Dudchenko O."/>
            <person name="Aiden E.L."/>
            <person name="Korhonen P.K."/>
            <person name="Gasser R.B."/>
        </authorList>
    </citation>
    <scope>NUCLEOTIDE SEQUENCE [LARGE SCALE GENOMIC DNA]</scope>
    <source>
        <strain evidence="2">Cs-k2</strain>
    </source>
</reference>
<proteinExistence type="predicted"/>
<keyword evidence="3" id="KW-1185">Reference proteome</keyword>
<evidence type="ECO:0000313" key="2">
    <source>
        <dbReference type="EMBL" id="KAG5454107.1"/>
    </source>
</evidence>
<dbReference type="AlphaFoldDB" id="A0A419PEE7"/>
<evidence type="ECO:0000256" key="1">
    <source>
        <dbReference type="SAM" id="MobiDB-lite"/>
    </source>
</evidence>
<accession>A0A419PEE7</accession>
<comment type="caution">
    <text evidence="2">The sequence shown here is derived from an EMBL/GenBank/DDBJ whole genome shotgun (WGS) entry which is preliminary data.</text>
</comment>
<feature type="compositionally biased region" description="Polar residues" evidence="1">
    <location>
        <begin position="228"/>
        <end position="252"/>
    </location>
</feature>
<dbReference type="EMBL" id="NIRI02000010">
    <property type="protein sequence ID" value="KAG5454107.1"/>
    <property type="molecule type" value="Genomic_DNA"/>
</dbReference>
<dbReference type="InParanoid" id="A0A419PEE7"/>
<organism evidence="2 3">
    <name type="scientific">Clonorchis sinensis</name>
    <name type="common">Chinese liver fluke</name>
    <dbReference type="NCBI Taxonomy" id="79923"/>
    <lineage>
        <taxon>Eukaryota</taxon>
        <taxon>Metazoa</taxon>
        <taxon>Spiralia</taxon>
        <taxon>Lophotrochozoa</taxon>
        <taxon>Platyhelminthes</taxon>
        <taxon>Trematoda</taxon>
        <taxon>Digenea</taxon>
        <taxon>Opisthorchiida</taxon>
        <taxon>Opisthorchiata</taxon>
        <taxon>Opisthorchiidae</taxon>
        <taxon>Clonorchis</taxon>
    </lineage>
</organism>
<reference evidence="2 3" key="1">
    <citation type="journal article" date="2018" name="Biotechnol. Adv.">
        <title>Improved genomic resources and new bioinformatic workflow for the carcinogenic parasite Clonorchis sinensis: Biotechnological implications.</title>
        <authorList>
            <person name="Wang D."/>
            <person name="Korhonen P.K."/>
            <person name="Gasser R.B."/>
            <person name="Young N.D."/>
        </authorList>
    </citation>
    <scope>NUCLEOTIDE SEQUENCE [LARGE SCALE GENOMIC DNA]</scope>
    <source>
        <strain evidence="2">Cs-k2</strain>
    </source>
</reference>
<dbReference type="Proteomes" id="UP000286415">
    <property type="component" value="Unassembled WGS sequence"/>
</dbReference>
<name>A0A419PEE7_CLOSI</name>
<feature type="region of interest" description="Disordered" evidence="1">
    <location>
        <begin position="218"/>
        <end position="283"/>
    </location>
</feature>
<sequence>MCCTRPPHVPVATIFEIYLEYRSNWNMRRPGTAHSVARKHHKREIQLVFRTLHPGWCQAASRHQLMLAGSATFESGVLLAKQPKFFQSRVCQFIFSQLIIVFALRVQFTCRPATEEFQNKPTDLRLKVNAIIWMLGKTGMLIVLEDQVGLLLIPAARWLKWLESEFTDRKVRGSNPTSASRLPLGYDTAKCCQSAIVSRCWESRLAHQAQIVRHIGSGQYDDGKNEHSSPCTTHKSIVSRQRAQNGEQTQVTHCDLKKSQSSTSLDRLRKANPSIRNDHRLMN</sequence>
<dbReference type="OrthoDB" id="10051416at2759"/>
<gene>
    <name evidence="2" type="ORF">CSKR_110496</name>
</gene>
<evidence type="ECO:0000313" key="3">
    <source>
        <dbReference type="Proteomes" id="UP000286415"/>
    </source>
</evidence>
<protein>
    <submittedName>
        <fullName evidence="2">Uncharacterized protein</fullName>
    </submittedName>
</protein>